<evidence type="ECO:0000259" key="13">
    <source>
        <dbReference type="PROSITE" id="PS50054"/>
    </source>
</evidence>
<evidence type="ECO:0000259" key="14">
    <source>
        <dbReference type="PROSITE" id="PS50056"/>
    </source>
</evidence>
<keyword evidence="16" id="KW-1185">Reference proteome</keyword>
<dbReference type="PROSITE" id="PS50056">
    <property type="entry name" value="TYR_PHOSPHATASE_2"/>
    <property type="match status" value="1"/>
</dbReference>
<dbReference type="Gramene" id="Vigun03g300300.1.v1.2">
    <property type="protein sequence ID" value="Vigun03g300300.1.v1.2"/>
    <property type="gene ID" value="Vigun03g300300.v1.2"/>
</dbReference>
<dbReference type="PROSITE" id="PS00383">
    <property type="entry name" value="TYR_PHOSPHATASE_1"/>
    <property type="match status" value="1"/>
</dbReference>
<evidence type="ECO:0000256" key="2">
    <source>
        <dbReference type="ARBA" id="ARBA00008601"/>
    </source>
</evidence>
<dbReference type="SUPFAM" id="SSF52799">
    <property type="entry name" value="(Phosphotyrosine protein) phosphatases II"/>
    <property type="match status" value="1"/>
</dbReference>
<evidence type="ECO:0000256" key="4">
    <source>
        <dbReference type="ARBA" id="ARBA00022801"/>
    </source>
</evidence>
<keyword evidence="3" id="KW-0444">Lipid biosynthesis</keyword>
<accession>A0A4D6KV85</accession>
<evidence type="ECO:0000256" key="5">
    <source>
        <dbReference type="ARBA" id="ARBA00022912"/>
    </source>
</evidence>
<evidence type="ECO:0000313" key="16">
    <source>
        <dbReference type="Proteomes" id="UP000501690"/>
    </source>
</evidence>
<dbReference type="AlphaFoldDB" id="A0A4D6KV85"/>
<evidence type="ECO:0000313" key="15">
    <source>
        <dbReference type="EMBL" id="QCD81332.1"/>
    </source>
</evidence>
<sequence length="319" mass="36002">MHIEELKGADAEEGEEERGLTLVGYDAKRVLVGAGARVLFYPTLFYNVVRNKIQADFRWWDKVDEFILLGAVPFPIDVPHLKELGVRAVITLNESYETLVPTTLYYTHGINHLVIPTRDYYFAPSLRDIQRAVNFIHENALSGRTTYVHCKAGRGRSTTIVICYLVHHKMMTPDAAYAYVKSIRPRVLLASSQWQVVQEYYNHIMVRRAVGCAPSTNLLVKASEGAIGSQDLVIFDDSSVVMVTGSDLEGYNPSNESRTVASEIWADLSVVYRVRVAGEAAFQRISCLWLRYGTTNHNTFTAKPSNRHIGEINVDIHMY</sequence>
<dbReference type="InterPro" id="IPR020422">
    <property type="entry name" value="TYR_PHOSPHATASE_DUAL_dom"/>
</dbReference>
<evidence type="ECO:0000256" key="11">
    <source>
        <dbReference type="ARBA" id="ARBA00050944"/>
    </source>
</evidence>
<evidence type="ECO:0000256" key="8">
    <source>
        <dbReference type="ARBA" id="ARBA00023264"/>
    </source>
</evidence>
<dbReference type="InterPro" id="IPR000340">
    <property type="entry name" value="Dual-sp_phosphatase_cat-dom"/>
</dbReference>
<dbReference type="InterPro" id="IPR029021">
    <property type="entry name" value="Prot-tyrosine_phosphatase-like"/>
</dbReference>
<feature type="domain" description="Tyrosine-protein phosphatase" evidence="13">
    <location>
        <begin position="59"/>
        <end position="206"/>
    </location>
</feature>
<comment type="similarity">
    <text evidence="2">Belongs to the protein-tyrosine phosphatase family. Non-receptor class dual specificity subfamily.</text>
</comment>
<dbReference type="PANTHER" id="PTHR46274:SF9">
    <property type="entry name" value="PHOSPHATIDYLGLYCEROPHOSPHATE PHOSPHATASE PTPMT1"/>
    <property type="match status" value="1"/>
</dbReference>
<dbReference type="InterPro" id="IPR044596">
    <property type="entry name" value="PTPMT1-like"/>
</dbReference>
<dbReference type="PANTHER" id="PTHR46274">
    <property type="entry name" value="PHOSPHATIDYLINOSITOL PHOSPHATASE"/>
    <property type="match status" value="1"/>
</dbReference>
<keyword evidence="7" id="KW-0594">Phospholipid biosynthesis</keyword>
<keyword evidence="4" id="KW-0378">Hydrolase</keyword>
<evidence type="ECO:0000256" key="9">
    <source>
        <dbReference type="ARBA" id="ARBA00024192"/>
    </source>
</evidence>
<dbReference type="GO" id="GO:0008962">
    <property type="term" value="F:phosphatidylglycerophosphatase activity"/>
    <property type="evidence" value="ECO:0007669"/>
    <property type="project" value="UniProtKB-EC"/>
</dbReference>
<organism evidence="15 16">
    <name type="scientific">Vigna unguiculata</name>
    <name type="common">Cowpea</name>
    <dbReference type="NCBI Taxonomy" id="3917"/>
    <lineage>
        <taxon>Eukaryota</taxon>
        <taxon>Viridiplantae</taxon>
        <taxon>Streptophyta</taxon>
        <taxon>Embryophyta</taxon>
        <taxon>Tracheophyta</taxon>
        <taxon>Spermatophyta</taxon>
        <taxon>Magnoliopsida</taxon>
        <taxon>eudicotyledons</taxon>
        <taxon>Gunneridae</taxon>
        <taxon>Pentapetalae</taxon>
        <taxon>rosids</taxon>
        <taxon>fabids</taxon>
        <taxon>Fabales</taxon>
        <taxon>Fabaceae</taxon>
        <taxon>Papilionoideae</taxon>
        <taxon>50 kb inversion clade</taxon>
        <taxon>NPAAA clade</taxon>
        <taxon>indigoferoid/millettioid clade</taxon>
        <taxon>Phaseoleae</taxon>
        <taxon>Vigna</taxon>
    </lineage>
</organism>
<reference evidence="15 16" key="1">
    <citation type="submission" date="2019-04" db="EMBL/GenBank/DDBJ databases">
        <title>An improved genome assembly and genetic linkage map for asparagus bean, Vigna unguiculata ssp. sesquipedialis.</title>
        <authorList>
            <person name="Xia Q."/>
            <person name="Zhang R."/>
            <person name="Dong Y."/>
        </authorList>
    </citation>
    <scope>NUCLEOTIDE SEQUENCE [LARGE SCALE GENOMIC DNA]</scope>
    <source>
        <tissue evidence="15">Leaf</tissue>
    </source>
</reference>
<dbReference type="InterPro" id="IPR000387">
    <property type="entry name" value="Tyr_Pase_dom"/>
</dbReference>
<evidence type="ECO:0000256" key="6">
    <source>
        <dbReference type="ARBA" id="ARBA00023098"/>
    </source>
</evidence>
<evidence type="ECO:0000256" key="1">
    <source>
        <dbReference type="ARBA" id="ARBA00005189"/>
    </source>
</evidence>
<comment type="catalytic activity">
    <reaction evidence="11">
        <text>a 1,2-diacyl-sn-glycero-3-phospho-(1'-sn-glycero-3'-phosphate) + H2O = a 1,2-diacyl-sn-glycero-3-phospho-(1'-sn-glycerol) + phosphate</text>
        <dbReference type="Rhea" id="RHEA:33751"/>
        <dbReference type="ChEBI" id="CHEBI:15377"/>
        <dbReference type="ChEBI" id="CHEBI:43474"/>
        <dbReference type="ChEBI" id="CHEBI:60110"/>
        <dbReference type="ChEBI" id="CHEBI:64716"/>
        <dbReference type="EC" id="3.1.3.27"/>
    </reaction>
    <physiologicalReaction direction="left-to-right" evidence="11">
        <dbReference type="Rhea" id="RHEA:33752"/>
    </physiologicalReaction>
</comment>
<dbReference type="GO" id="GO:0004721">
    <property type="term" value="F:phosphoprotein phosphatase activity"/>
    <property type="evidence" value="ECO:0007669"/>
    <property type="project" value="UniProtKB-KW"/>
</dbReference>
<evidence type="ECO:0000256" key="7">
    <source>
        <dbReference type="ARBA" id="ARBA00023209"/>
    </source>
</evidence>
<comment type="function">
    <text evidence="12">Exhibits phosphatidylglycerophosphate phosphatase activity. Involved in root growth and columella cells organization. May possess protein phosphatase activity.</text>
</comment>
<keyword evidence="5" id="KW-0904">Protein phosphatase</keyword>
<dbReference type="InterPro" id="IPR016130">
    <property type="entry name" value="Tyr_Pase_AS"/>
</dbReference>
<comment type="pathway">
    <text evidence="1">Lipid metabolism.</text>
</comment>
<protein>
    <recommendedName>
        <fullName evidence="10">phosphatidylglycerophosphatase</fullName>
        <ecNumber evidence="10">3.1.3.27</ecNumber>
    </recommendedName>
</protein>
<name>A0A4D6KV85_VIGUN</name>
<keyword evidence="6" id="KW-0443">Lipid metabolism</keyword>
<dbReference type="FunFam" id="3.90.190.10:FF:000051">
    <property type="entry name" value="Dual specificity phosphatase domain protein"/>
    <property type="match status" value="1"/>
</dbReference>
<evidence type="ECO:0000256" key="12">
    <source>
        <dbReference type="ARBA" id="ARBA00053902"/>
    </source>
</evidence>
<dbReference type="Proteomes" id="UP000501690">
    <property type="component" value="Linkage Group LG2"/>
</dbReference>
<dbReference type="SMART" id="SM00195">
    <property type="entry name" value="DSPc"/>
    <property type="match status" value="1"/>
</dbReference>
<dbReference type="Pfam" id="PF00782">
    <property type="entry name" value="DSPc"/>
    <property type="match status" value="1"/>
</dbReference>
<dbReference type="EMBL" id="CP039346">
    <property type="protein sequence ID" value="QCD81332.1"/>
    <property type="molecule type" value="Genomic_DNA"/>
</dbReference>
<evidence type="ECO:0000256" key="3">
    <source>
        <dbReference type="ARBA" id="ARBA00022516"/>
    </source>
</evidence>
<dbReference type="EC" id="3.1.3.27" evidence="10"/>
<feature type="domain" description="Tyrosine specific protein phosphatases" evidence="14">
    <location>
        <begin position="127"/>
        <end position="195"/>
    </location>
</feature>
<dbReference type="GO" id="GO:0048364">
    <property type="term" value="P:root development"/>
    <property type="evidence" value="ECO:0007669"/>
    <property type="project" value="UniProtKB-ARBA"/>
</dbReference>
<keyword evidence="8" id="KW-1208">Phospholipid metabolism</keyword>
<gene>
    <name evidence="15" type="ORF">DEO72_LG2g1657</name>
</gene>
<dbReference type="Gene3D" id="3.90.190.10">
    <property type="entry name" value="Protein tyrosine phosphatase superfamily"/>
    <property type="match status" value="1"/>
</dbReference>
<dbReference type="OrthoDB" id="273181at2759"/>
<dbReference type="GO" id="GO:0008654">
    <property type="term" value="P:phospholipid biosynthetic process"/>
    <property type="evidence" value="ECO:0007669"/>
    <property type="project" value="UniProtKB-KW"/>
</dbReference>
<comment type="pathway">
    <text evidence="9">Phospholipid metabolism; phosphatidylglycerol biosynthesis; phosphatidylglycerol from CDP-diacylglycerol: step 2/2.</text>
</comment>
<proteinExistence type="inferred from homology"/>
<dbReference type="CDD" id="cd14524">
    <property type="entry name" value="PTPMT1"/>
    <property type="match status" value="1"/>
</dbReference>
<dbReference type="PROSITE" id="PS50054">
    <property type="entry name" value="TYR_PHOSPHATASE_DUAL"/>
    <property type="match status" value="1"/>
</dbReference>
<evidence type="ECO:0000256" key="10">
    <source>
        <dbReference type="ARBA" id="ARBA00024224"/>
    </source>
</evidence>